<dbReference type="GO" id="GO:0008757">
    <property type="term" value="F:S-adenosylmethionine-dependent methyltransferase activity"/>
    <property type="evidence" value="ECO:0007669"/>
    <property type="project" value="InterPro"/>
</dbReference>
<accession>A0A0P6WRP7</accession>
<dbReference type="AlphaFoldDB" id="A0A0P6WRP7"/>
<proteinExistence type="predicted"/>
<dbReference type="Proteomes" id="UP000050430">
    <property type="component" value="Unassembled WGS sequence"/>
</dbReference>
<evidence type="ECO:0000259" key="1">
    <source>
        <dbReference type="Pfam" id="PF08241"/>
    </source>
</evidence>
<sequence>MDNKDVKQQVRSFYDQVGWKMVGDGIYQNARYEDLRPVSREYIHRCHLRVNRHLKPSGNLLLDAGSGPVQYPEYLTYSDGYQHRVCLDISILALKEARNRLGDHGLFVVADVANLPFKPEVFDGLVSLHTLHHLPLPDQKKAYFDFLRVLKPDCTAVVVNGWTDSPLMRLARPFVRFMEWFGKTLSGQHGEDKETVLKSACFGVEPPRKEPTGTFIKKFSPEWMKTEIAPQARYEIFCWRSVNVRYLRAIVHAVFGGKIYLKMLYRMEEWFPRFFGEKGQYPLIVLYK</sequence>
<feature type="domain" description="Methyltransferase type 11" evidence="1">
    <location>
        <begin position="62"/>
        <end position="156"/>
    </location>
</feature>
<dbReference type="Pfam" id="PF08241">
    <property type="entry name" value="Methyltransf_11"/>
    <property type="match status" value="1"/>
</dbReference>
<dbReference type="InterPro" id="IPR029063">
    <property type="entry name" value="SAM-dependent_MTases_sf"/>
</dbReference>
<dbReference type="InterPro" id="IPR013216">
    <property type="entry name" value="Methyltransf_11"/>
</dbReference>
<dbReference type="STRING" id="229920.ADM99_09100"/>
<keyword evidence="3" id="KW-1185">Reference proteome</keyword>
<name>A0A0P6WRP7_9CHLR</name>
<dbReference type="SUPFAM" id="SSF53335">
    <property type="entry name" value="S-adenosyl-L-methionine-dependent methyltransferases"/>
    <property type="match status" value="1"/>
</dbReference>
<gene>
    <name evidence="2" type="ORF">ADM99_09100</name>
</gene>
<comment type="caution">
    <text evidence="2">The sequence shown here is derived from an EMBL/GenBank/DDBJ whole genome shotgun (WGS) entry which is preliminary data.</text>
</comment>
<organism evidence="2 3">
    <name type="scientific">Leptolinea tardivitalis</name>
    <dbReference type="NCBI Taxonomy" id="229920"/>
    <lineage>
        <taxon>Bacteria</taxon>
        <taxon>Bacillati</taxon>
        <taxon>Chloroflexota</taxon>
        <taxon>Anaerolineae</taxon>
        <taxon>Anaerolineales</taxon>
        <taxon>Anaerolineaceae</taxon>
        <taxon>Leptolinea</taxon>
    </lineage>
</organism>
<evidence type="ECO:0000313" key="2">
    <source>
        <dbReference type="EMBL" id="KPL71630.1"/>
    </source>
</evidence>
<dbReference type="RefSeq" id="WP_062420209.1">
    <property type="nucleotide sequence ID" value="NZ_BBYA01000001.1"/>
</dbReference>
<dbReference type="OrthoDB" id="154497at2"/>
<reference evidence="2 3" key="1">
    <citation type="submission" date="2015-07" db="EMBL/GenBank/DDBJ databases">
        <title>Genome sequence of Leptolinea tardivitalis DSM 16556.</title>
        <authorList>
            <person name="Hemp J."/>
            <person name="Ward L.M."/>
            <person name="Pace L.A."/>
            <person name="Fischer W.W."/>
        </authorList>
    </citation>
    <scope>NUCLEOTIDE SEQUENCE [LARGE SCALE GENOMIC DNA]</scope>
    <source>
        <strain evidence="2 3">YMTK-2</strain>
    </source>
</reference>
<dbReference type="Gene3D" id="3.40.50.150">
    <property type="entry name" value="Vaccinia Virus protein VP39"/>
    <property type="match status" value="1"/>
</dbReference>
<protein>
    <recommendedName>
        <fullName evidence="1">Methyltransferase type 11 domain-containing protein</fullName>
    </recommendedName>
</protein>
<dbReference type="EMBL" id="LGCK01000010">
    <property type="protein sequence ID" value="KPL71630.1"/>
    <property type="molecule type" value="Genomic_DNA"/>
</dbReference>
<evidence type="ECO:0000313" key="3">
    <source>
        <dbReference type="Proteomes" id="UP000050430"/>
    </source>
</evidence>